<dbReference type="EMBL" id="FNXY01000008">
    <property type="protein sequence ID" value="SEJ46403.1"/>
    <property type="molecule type" value="Genomic_DNA"/>
</dbReference>
<dbReference type="Pfam" id="PF22028">
    <property type="entry name" value="DUF6934"/>
    <property type="match status" value="1"/>
</dbReference>
<evidence type="ECO:0000313" key="1">
    <source>
        <dbReference type="EMBL" id="SEJ46403.1"/>
    </source>
</evidence>
<dbReference type="Proteomes" id="UP000199532">
    <property type="component" value="Unassembled WGS sequence"/>
</dbReference>
<dbReference type="RefSeq" id="WP_090339036.1">
    <property type="nucleotide sequence ID" value="NZ_FNXY01000008.1"/>
</dbReference>
<dbReference type="OrthoDB" id="1343312at2"/>
<sequence length="146" mass="17108">MNYKPYALDINKDHTRFQFQSVGKRGVFEKVILFQLLADDVYNLALLDYNPTSQEYSDLSVTNNGDMAEIFATAITAVTAFLNQYRNRKIYFEGSTSPRTRLYQIVINKIYNSDNQDLIILGLRNREWYPFEPNINFEGFLIKKKI</sequence>
<dbReference type="AlphaFoldDB" id="A0A1H6YYS0"/>
<organism evidence="1 2">
    <name type="scientific">Dyadobacter koreensis</name>
    <dbReference type="NCBI Taxonomy" id="408657"/>
    <lineage>
        <taxon>Bacteria</taxon>
        <taxon>Pseudomonadati</taxon>
        <taxon>Bacteroidota</taxon>
        <taxon>Cytophagia</taxon>
        <taxon>Cytophagales</taxon>
        <taxon>Spirosomataceae</taxon>
        <taxon>Dyadobacter</taxon>
    </lineage>
</organism>
<protein>
    <submittedName>
        <fullName evidence="1">Uncharacterized protein</fullName>
    </submittedName>
</protein>
<accession>A0A1H6YYS0</accession>
<gene>
    <name evidence="1" type="ORF">SAMN04487995_4799</name>
</gene>
<dbReference type="InterPro" id="IPR053865">
    <property type="entry name" value="DUF6934"/>
</dbReference>
<keyword evidence="2" id="KW-1185">Reference proteome</keyword>
<evidence type="ECO:0000313" key="2">
    <source>
        <dbReference type="Proteomes" id="UP000199532"/>
    </source>
</evidence>
<name>A0A1H6YYS0_9BACT</name>
<proteinExistence type="predicted"/>
<reference evidence="1 2" key="1">
    <citation type="submission" date="2016-10" db="EMBL/GenBank/DDBJ databases">
        <authorList>
            <person name="de Groot N.N."/>
        </authorList>
    </citation>
    <scope>NUCLEOTIDE SEQUENCE [LARGE SCALE GENOMIC DNA]</scope>
    <source>
        <strain evidence="1 2">DSM 19938</strain>
    </source>
</reference>
<dbReference type="STRING" id="408657.SAMN04487995_4799"/>